<reference evidence="3 4" key="1">
    <citation type="journal article" date="2016" name="Nat. Commun.">
        <title>Thousands of microbial genomes shed light on interconnected biogeochemical processes in an aquifer system.</title>
        <authorList>
            <person name="Anantharaman K."/>
            <person name="Brown C.T."/>
            <person name="Hug L.A."/>
            <person name="Sharon I."/>
            <person name="Castelle C.J."/>
            <person name="Probst A.J."/>
            <person name="Thomas B.C."/>
            <person name="Singh A."/>
            <person name="Wilkins M.J."/>
            <person name="Karaoz U."/>
            <person name="Brodie E.L."/>
            <person name="Williams K.H."/>
            <person name="Hubbard S.S."/>
            <person name="Banfield J.F."/>
        </authorList>
    </citation>
    <scope>NUCLEOTIDE SEQUENCE [LARGE SCALE GENOMIC DNA]</scope>
</reference>
<dbReference type="SUPFAM" id="SSF82771">
    <property type="entry name" value="GIY-YIG endonuclease"/>
    <property type="match status" value="1"/>
</dbReference>
<dbReference type="PANTHER" id="PTHR34477">
    <property type="entry name" value="UPF0213 PROTEIN YHBQ"/>
    <property type="match status" value="1"/>
</dbReference>
<accession>A0A1F7JH53</accession>
<dbReference type="AlphaFoldDB" id="A0A1F7JH53"/>
<dbReference type="InterPro" id="IPR035901">
    <property type="entry name" value="GIY-YIG_endonuc_sf"/>
</dbReference>
<dbReference type="Proteomes" id="UP000177418">
    <property type="component" value="Unassembled WGS sequence"/>
</dbReference>
<evidence type="ECO:0000259" key="2">
    <source>
        <dbReference type="PROSITE" id="PS50164"/>
    </source>
</evidence>
<dbReference type="InterPro" id="IPR050190">
    <property type="entry name" value="UPF0213_domain"/>
</dbReference>
<dbReference type="PANTHER" id="PTHR34477:SF5">
    <property type="entry name" value="BSL5627 PROTEIN"/>
    <property type="match status" value="1"/>
</dbReference>
<gene>
    <name evidence="3" type="ORF">A3H78_00485</name>
</gene>
<dbReference type="PROSITE" id="PS50164">
    <property type="entry name" value="GIY_YIG"/>
    <property type="match status" value="1"/>
</dbReference>
<dbReference type="SMART" id="SM00465">
    <property type="entry name" value="GIYc"/>
    <property type="match status" value="1"/>
</dbReference>
<feature type="domain" description="GIY-YIG" evidence="2">
    <location>
        <begin position="2"/>
        <end position="78"/>
    </location>
</feature>
<dbReference type="EMBL" id="MGAV01000012">
    <property type="protein sequence ID" value="OGK54938.1"/>
    <property type="molecule type" value="Genomic_DNA"/>
</dbReference>
<evidence type="ECO:0000313" key="3">
    <source>
        <dbReference type="EMBL" id="OGK54938.1"/>
    </source>
</evidence>
<dbReference type="InterPro" id="IPR000305">
    <property type="entry name" value="GIY-YIG_endonuc"/>
</dbReference>
<dbReference type="CDD" id="cd10448">
    <property type="entry name" value="GIY-YIG_unchar_3"/>
    <property type="match status" value="1"/>
</dbReference>
<comment type="similarity">
    <text evidence="1">Belongs to the UPF0213 family.</text>
</comment>
<evidence type="ECO:0000313" key="4">
    <source>
        <dbReference type="Proteomes" id="UP000177418"/>
    </source>
</evidence>
<name>A0A1F7JH53_9BACT</name>
<comment type="caution">
    <text evidence="3">The sequence shown here is derived from an EMBL/GenBank/DDBJ whole genome shotgun (WGS) entry which is preliminary data.</text>
</comment>
<protein>
    <submittedName>
        <fullName evidence="3">Excinuclease ABC subunit C</fullName>
    </submittedName>
</protein>
<evidence type="ECO:0000256" key="1">
    <source>
        <dbReference type="ARBA" id="ARBA00007435"/>
    </source>
</evidence>
<dbReference type="Pfam" id="PF01541">
    <property type="entry name" value="GIY-YIG"/>
    <property type="match status" value="1"/>
</dbReference>
<sequence>MKSGFVYIVTNKNNTTYYTGVTSSLVKRVYDHKLDIGSVFTKKYKLNKLVYYEVCNSMLEAIVREKQIKDMNRNKKIKMIHNLNPNFVDLFDEIKKLSL</sequence>
<proteinExistence type="inferred from homology"/>
<organism evidence="3 4">
    <name type="scientific">Candidatus Roizmanbacteria bacterium RIFCSPLOWO2_02_FULL_36_11</name>
    <dbReference type="NCBI Taxonomy" id="1802071"/>
    <lineage>
        <taxon>Bacteria</taxon>
        <taxon>Candidatus Roizmaniibacteriota</taxon>
    </lineage>
</organism>
<dbReference type="Gene3D" id="3.40.1440.10">
    <property type="entry name" value="GIY-YIG endonuclease"/>
    <property type="match status" value="1"/>
</dbReference>